<evidence type="ECO:0000256" key="2">
    <source>
        <dbReference type="ARBA" id="ARBA00009307"/>
    </source>
</evidence>
<feature type="region of interest" description="Disordered" evidence="6">
    <location>
        <begin position="484"/>
        <end position="520"/>
    </location>
</feature>
<feature type="region of interest" description="Disordered" evidence="6">
    <location>
        <begin position="544"/>
        <end position="815"/>
    </location>
</feature>
<dbReference type="GO" id="GO:0006367">
    <property type="term" value="P:transcription initiation at RNA polymerase II promoter"/>
    <property type="evidence" value="ECO:0007669"/>
    <property type="project" value="TreeGrafter"/>
</dbReference>
<dbReference type="GO" id="GO:0003727">
    <property type="term" value="F:single-stranded RNA binding"/>
    <property type="evidence" value="ECO:0007669"/>
    <property type="project" value="TreeGrafter"/>
</dbReference>
<evidence type="ECO:0000256" key="4">
    <source>
        <dbReference type="ARBA" id="ARBA00023163"/>
    </source>
</evidence>
<dbReference type="AlphaFoldDB" id="A0A9W4HXF6"/>
<sequence>MFFLKEETKVISMHPSYFGPNMREYLIGRLNEEEEGRCTGDHFVICVMDMVDIGEGRVMPGIGQAEYTIRYRAIIWKPFRGETVDAIVTSVKPTGIFTLAGPLSVFIARKNIPSDIKWEPNTVPPQYTDHADQVIEKGTSLRLKILGVKPDVAAINAIGTIKEDYLGVHGFPLLYFLSIHCTPALGPRGAILLDYSRSSLGYLPLFKAFLRLTMSYFKTEYQRFLDNPKTAKLADDVSLIYVPTTTKFEQADNVITHVLKNAKVVKTKSNQVISAIEGSDSLCLDIETTLEFTEGGGVYLPSLDDNFLADRVATFPTVHIVHFDANQQIKQIRIYWDQASLLKQVEIIGARGRQWPVRDGKDQVRLLRNAETARSAPSQPSSQNAETKLPHRSSSPAKRRIKDPYAAESLTELLSPSKEVAEIESRAEPPRPASSNKSKRYTQDPYGAGSLTEILSPTKKVPAPVAPYAPASGRPAVRNFSDIFMKDDDVPDSPTKSKPRAPRVFEEEEKAGPGPVDEDRHFYKSAAGKYDHFEIGGDNSEREMKAEVKQANPKQSTHWDFDDVETPAKGSRPARGHEVRHFGFGDNEEGTGSPHAKLNVTKPRRDADRHFEMTDEETEDDGRIVSSFRGRGKGLYENRLFEEEEGQHQREKKNEPLSTAGNFANRKKNSVAQFELTDESPAAKENKPTQNHETHHKMMESHWHNYDEQSPSPLPQKHVAYNKAMESHWDNHDEQSPSPLQQKHVAHNKAMESHWGNDDEQSPSPLQQKHVAHNKAMESHWDNYDEASPEPVKRNATAQRNPHTHNQPSWSHEGN</sequence>
<feature type="compositionally biased region" description="Basic and acidic residues" evidence="6">
    <location>
        <begin position="725"/>
        <end position="735"/>
    </location>
</feature>
<dbReference type="Pfam" id="PF00575">
    <property type="entry name" value="S1"/>
    <property type="match status" value="1"/>
</dbReference>
<dbReference type="GO" id="GO:0060213">
    <property type="term" value="P:positive regulation of nuclear-transcribed mRNA poly(A) tail shortening"/>
    <property type="evidence" value="ECO:0007669"/>
    <property type="project" value="TreeGrafter"/>
</dbReference>
<dbReference type="Pfam" id="PF03876">
    <property type="entry name" value="SHS2_Rpb7-N"/>
    <property type="match status" value="1"/>
</dbReference>
<dbReference type="InterPro" id="IPR036898">
    <property type="entry name" value="RNA_pol_Rpb7-like_N_sf"/>
</dbReference>
<reference evidence="9" key="1">
    <citation type="submission" date="2021-07" db="EMBL/GenBank/DDBJ databases">
        <authorList>
            <person name="Branca A.L. A."/>
        </authorList>
    </citation>
    <scope>NUCLEOTIDE SEQUENCE</scope>
</reference>
<dbReference type="Gene3D" id="3.30.1490.120">
    <property type="entry name" value="RNA polymerase Rpb7-like, N-terminal domain"/>
    <property type="match status" value="1"/>
</dbReference>
<dbReference type="Proteomes" id="UP001153461">
    <property type="component" value="Unassembled WGS sequence"/>
</dbReference>
<evidence type="ECO:0000259" key="8">
    <source>
        <dbReference type="Pfam" id="PF03876"/>
    </source>
</evidence>
<dbReference type="SUPFAM" id="SSF50249">
    <property type="entry name" value="Nucleic acid-binding proteins"/>
    <property type="match status" value="1"/>
</dbReference>
<dbReference type="PANTHER" id="PTHR12709">
    <property type="entry name" value="DNA-DIRECTED RNA POLYMERASE II, III"/>
    <property type="match status" value="1"/>
</dbReference>
<dbReference type="GO" id="GO:0005665">
    <property type="term" value="C:RNA polymerase II, core complex"/>
    <property type="evidence" value="ECO:0007669"/>
    <property type="project" value="TreeGrafter"/>
</dbReference>
<feature type="compositionally biased region" description="Basic and acidic residues" evidence="6">
    <location>
        <begin position="681"/>
        <end position="707"/>
    </location>
</feature>
<dbReference type="OrthoDB" id="4323916at2759"/>
<dbReference type="GO" id="GO:0031369">
    <property type="term" value="F:translation initiation factor binding"/>
    <property type="evidence" value="ECO:0007669"/>
    <property type="project" value="TreeGrafter"/>
</dbReference>
<dbReference type="FunFam" id="2.40.50.140:FF:000156">
    <property type="entry name" value="DNA-directed RNA polymerase II subunit"/>
    <property type="match status" value="1"/>
</dbReference>
<feature type="compositionally biased region" description="Polar residues" evidence="6">
    <location>
        <begin position="375"/>
        <end position="396"/>
    </location>
</feature>
<dbReference type="InterPro" id="IPR005576">
    <property type="entry name" value="Rpb7-like_N"/>
</dbReference>
<comment type="caution">
    <text evidence="9">The sequence shown here is derived from an EMBL/GenBank/DDBJ whole genome shotgun (WGS) entry which is preliminary data.</text>
</comment>
<protein>
    <recommendedName>
        <fullName evidence="5">DNA-directed RNA polymerase subunit</fullName>
    </recommendedName>
</protein>
<dbReference type="GO" id="GO:0045948">
    <property type="term" value="P:positive regulation of translational initiation"/>
    <property type="evidence" value="ECO:0007669"/>
    <property type="project" value="TreeGrafter"/>
</dbReference>
<keyword evidence="5" id="KW-0539">Nucleus</keyword>
<name>A0A9W4HXF6_PENNA</name>
<evidence type="ECO:0000256" key="6">
    <source>
        <dbReference type="SAM" id="MobiDB-lite"/>
    </source>
</evidence>
<evidence type="ECO:0000313" key="10">
    <source>
        <dbReference type="Proteomes" id="UP001153461"/>
    </source>
</evidence>
<feature type="compositionally biased region" description="Polar residues" evidence="6">
    <location>
        <begin position="796"/>
        <end position="815"/>
    </location>
</feature>
<evidence type="ECO:0000256" key="5">
    <source>
        <dbReference type="RuleBase" id="RU369086"/>
    </source>
</evidence>
<dbReference type="InterPro" id="IPR012340">
    <property type="entry name" value="NA-bd_OB-fold"/>
</dbReference>
<dbReference type="PANTHER" id="PTHR12709:SF4">
    <property type="entry name" value="DNA-DIRECTED RNA POLYMERASE II SUBUNIT RPB7"/>
    <property type="match status" value="1"/>
</dbReference>
<dbReference type="GO" id="GO:0003697">
    <property type="term" value="F:single-stranded DNA binding"/>
    <property type="evidence" value="ECO:0007669"/>
    <property type="project" value="TreeGrafter"/>
</dbReference>
<feature type="region of interest" description="Disordered" evidence="6">
    <location>
        <begin position="370"/>
        <end position="458"/>
    </location>
</feature>
<keyword evidence="4 5" id="KW-0804">Transcription</keyword>
<dbReference type="InterPro" id="IPR045113">
    <property type="entry name" value="Rpb7-like"/>
</dbReference>
<dbReference type="CDD" id="cd04329">
    <property type="entry name" value="RNAP_II_Rpb7_N"/>
    <property type="match status" value="1"/>
</dbReference>
<dbReference type="SUPFAM" id="SSF88798">
    <property type="entry name" value="N-terminal, heterodimerisation domain of RBP7 (RpoE)"/>
    <property type="match status" value="1"/>
</dbReference>
<evidence type="ECO:0000256" key="3">
    <source>
        <dbReference type="ARBA" id="ARBA00022478"/>
    </source>
</evidence>
<feature type="compositionally biased region" description="Basic and acidic residues" evidence="6">
    <location>
        <begin position="419"/>
        <end position="429"/>
    </location>
</feature>
<feature type="domain" description="RNA polymerase Rpb7-like N-terminal" evidence="8">
    <location>
        <begin position="9"/>
        <end position="63"/>
    </location>
</feature>
<organism evidence="9 10">
    <name type="scientific">Penicillium nalgiovense</name>
    <dbReference type="NCBI Taxonomy" id="60175"/>
    <lineage>
        <taxon>Eukaryota</taxon>
        <taxon>Fungi</taxon>
        <taxon>Dikarya</taxon>
        <taxon>Ascomycota</taxon>
        <taxon>Pezizomycotina</taxon>
        <taxon>Eurotiomycetes</taxon>
        <taxon>Eurotiomycetidae</taxon>
        <taxon>Eurotiales</taxon>
        <taxon>Aspergillaceae</taxon>
        <taxon>Penicillium</taxon>
    </lineage>
</organism>
<dbReference type="InterPro" id="IPR003029">
    <property type="entry name" value="S1_domain"/>
</dbReference>
<comment type="subcellular location">
    <subcellularLocation>
        <location evidence="1 5">Nucleus</location>
    </subcellularLocation>
</comment>
<comment type="function">
    <text evidence="5">DNA-dependent RNA polymerase which catalyzes the transcription of DNA into RNA using the four ribonucleoside triphosphates as substrates.</text>
</comment>
<dbReference type="GO" id="GO:0000932">
    <property type="term" value="C:P-body"/>
    <property type="evidence" value="ECO:0007669"/>
    <property type="project" value="TreeGrafter"/>
</dbReference>
<evidence type="ECO:0000256" key="1">
    <source>
        <dbReference type="ARBA" id="ARBA00004123"/>
    </source>
</evidence>
<feature type="compositionally biased region" description="Basic and acidic residues" evidence="6">
    <location>
        <begin position="634"/>
        <end position="655"/>
    </location>
</feature>
<accession>A0A9W4HXF6</accession>
<comment type="similarity">
    <text evidence="2">Belongs to the eukaryotic RPB7/RPC8 RNA polymerase subunit family.</text>
</comment>
<evidence type="ECO:0000259" key="7">
    <source>
        <dbReference type="Pfam" id="PF00575"/>
    </source>
</evidence>
<feature type="domain" description="S1 motif" evidence="7">
    <location>
        <begin position="77"/>
        <end position="154"/>
    </location>
</feature>
<dbReference type="CDD" id="cd04462">
    <property type="entry name" value="S1_RNAPII_Rpb7"/>
    <property type="match status" value="1"/>
</dbReference>
<gene>
    <name evidence="9" type="ORF">PNAL_LOCUS6301</name>
</gene>
<evidence type="ECO:0000313" key="9">
    <source>
        <dbReference type="EMBL" id="CAG8158644.1"/>
    </source>
</evidence>
<dbReference type="Gene3D" id="2.40.50.140">
    <property type="entry name" value="Nucleic acid-binding proteins"/>
    <property type="match status" value="1"/>
</dbReference>
<keyword evidence="3 5" id="KW-0240">DNA-directed RNA polymerase</keyword>
<proteinExistence type="inferred from homology"/>
<dbReference type="EMBL" id="CAJVNV010000332">
    <property type="protein sequence ID" value="CAG8158644.1"/>
    <property type="molecule type" value="Genomic_DNA"/>
</dbReference>
<dbReference type="FunFam" id="3.30.1490.120:FF:000001">
    <property type="entry name" value="DNA-directed RNA polymerase II subunit RPB7"/>
    <property type="match status" value="1"/>
</dbReference>
<feature type="compositionally biased region" description="Basic and acidic residues" evidence="6">
    <location>
        <begin position="603"/>
        <end position="613"/>
    </location>
</feature>